<gene>
    <name evidence="3" type="ORF">Mgra_00003786</name>
</gene>
<sequence>MNLTLNHFVIISVLMVIICEFGVIAPPRRAGRNRRGRGQGQGRGLGRGFGQGVGIVTEAERQNLIAQLQNIAGQNLDYMQQHNIPRIIELLEHLPNNPISQNSRRILRAQEIIALYRTRQIYDLRSQIGNLSGQLAPHLGNLNIDVEEILQRIQQNPQNNPPNNQENQNQDQPPSNNDGDEDDQ</sequence>
<evidence type="ECO:0000256" key="2">
    <source>
        <dbReference type="SAM" id="Phobius"/>
    </source>
</evidence>
<evidence type="ECO:0000256" key="1">
    <source>
        <dbReference type="SAM" id="MobiDB-lite"/>
    </source>
</evidence>
<dbReference type="EMBL" id="JABEBT010000026">
    <property type="protein sequence ID" value="KAF7636842.1"/>
    <property type="molecule type" value="Genomic_DNA"/>
</dbReference>
<evidence type="ECO:0000313" key="4">
    <source>
        <dbReference type="Proteomes" id="UP000605970"/>
    </source>
</evidence>
<proteinExistence type="predicted"/>
<dbReference type="Proteomes" id="UP000605970">
    <property type="component" value="Unassembled WGS sequence"/>
</dbReference>
<name>A0A8S9ZT18_9BILA</name>
<keyword evidence="2" id="KW-0812">Transmembrane</keyword>
<organism evidence="3 4">
    <name type="scientific">Meloidogyne graminicola</name>
    <dbReference type="NCBI Taxonomy" id="189291"/>
    <lineage>
        <taxon>Eukaryota</taxon>
        <taxon>Metazoa</taxon>
        <taxon>Ecdysozoa</taxon>
        <taxon>Nematoda</taxon>
        <taxon>Chromadorea</taxon>
        <taxon>Rhabditida</taxon>
        <taxon>Tylenchina</taxon>
        <taxon>Tylenchomorpha</taxon>
        <taxon>Tylenchoidea</taxon>
        <taxon>Meloidogynidae</taxon>
        <taxon>Meloidogyninae</taxon>
        <taxon>Meloidogyne</taxon>
    </lineage>
</organism>
<evidence type="ECO:0000313" key="3">
    <source>
        <dbReference type="EMBL" id="KAF7636842.1"/>
    </source>
</evidence>
<keyword evidence="4" id="KW-1185">Reference proteome</keyword>
<dbReference type="AlphaFoldDB" id="A0A8S9ZT18"/>
<feature type="transmembrane region" description="Helical" evidence="2">
    <location>
        <begin position="6"/>
        <end position="25"/>
    </location>
</feature>
<protein>
    <submittedName>
        <fullName evidence="3">Uncharacterized protein</fullName>
    </submittedName>
</protein>
<keyword evidence="2" id="KW-1133">Transmembrane helix</keyword>
<accession>A0A8S9ZT18</accession>
<feature type="compositionally biased region" description="Low complexity" evidence="1">
    <location>
        <begin position="155"/>
        <end position="177"/>
    </location>
</feature>
<comment type="caution">
    <text evidence="3">The sequence shown here is derived from an EMBL/GenBank/DDBJ whole genome shotgun (WGS) entry which is preliminary data.</text>
</comment>
<reference evidence="3" key="1">
    <citation type="journal article" date="2020" name="Ecol. Evol.">
        <title>Genome structure and content of the rice root-knot nematode (Meloidogyne graminicola).</title>
        <authorList>
            <person name="Phan N.T."/>
            <person name="Danchin E.G.J."/>
            <person name="Klopp C."/>
            <person name="Perfus-Barbeoch L."/>
            <person name="Kozlowski D.K."/>
            <person name="Koutsovoulos G.D."/>
            <person name="Lopez-Roques C."/>
            <person name="Bouchez O."/>
            <person name="Zahm M."/>
            <person name="Besnard G."/>
            <person name="Bellafiore S."/>
        </authorList>
    </citation>
    <scope>NUCLEOTIDE SEQUENCE</scope>
    <source>
        <strain evidence="3">VN-18</strain>
    </source>
</reference>
<feature type="region of interest" description="Disordered" evidence="1">
    <location>
        <begin position="155"/>
        <end position="184"/>
    </location>
</feature>
<keyword evidence="2" id="KW-0472">Membrane</keyword>